<feature type="region of interest" description="Disordered" evidence="1">
    <location>
        <begin position="40"/>
        <end position="61"/>
    </location>
</feature>
<dbReference type="AlphaFoldDB" id="A0A1H2TB19"/>
<evidence type="ECO:0000256" key="1">
    <source>
        <dbReference type="SAM" id="MobiDB-lite"/>
    </source>
</evidence>
<reference evidence="2 3" key="1">
    <citation type="submission" date="2016-10" db="EMBL/GenBank/DDBJ databases">
        <authorList>
            <person name="de Groot N.N."/>
        </authorList>
    </citation>
    <scope>NUCLEOTIDE SEQUENCE [LARGE SCALE GENOMIC DNA]</scope>
    <source>
        <strain evidence="2 3">CPCC 202699</strain>
    </source>
</reference>
<dbReference type="EMBL" id="FNON01000001">
    <property type="protein sequence ID" value="SDW40464.1"/>
    <property type="molecule type" value="Genomic_DNA"/>
</dbReference>
<keyword evidence="3" id="KW-1185">Reference proteome</keyword>
<name>A0A1H2TB19_9PSEU</name>
<protein>
    <submittedName>
        <fullName evidence="2">Sporulation protein YtfJ (Spore_YtfJ)</fullName>
    </submittedName>
</protein>
<dbReference type="Pfam" id="PF09579">
    <property type="entry name" value="Spore_YtfJ"/>
    <property type="match status" value="1"/>
</dbReference>
<accession>A0A1H2TB19</accession>
<feature type="compositionally biased region" description="Gly residues" evidence="1">
    <location>
        <begin position="40"/>
        <end position="50"/>
    </location>
</feature>
<organism evidence="2 3">
    <name type="scientific">Amycolatopsis xylanica</name>
    <dbReference type="NCBI Taxonomy" id="589385"/>
    <lineage>
        <taxon>Bacteria</taxon>
        <taxon>Bacillati</taxon>
        <taxon>Actinomycetota</taxon>
        <taxon>Actinomycetes</taxon>
        <taxon>Pseudonocardiales</taxon>
        <taxon>Pseudonocardiaceae</taxon>
        <taxon>Amycolatopsis</taxon>
    </lineage>
</organism>
<evidence type="ECO:0000313" key="2">
    <source>
        <dbReference type="EMBL" id="SDW40464.1"/>
    </source>
</evidence>
<sequence>MGGVKLNDMISTVRDSITVQRVYADPIERDGVLIIPAASVGGGGGGGQGRQGPDEGEGAGFGAGARPVGAFVVKNGSVSWVPAVDVTRIVKTVFGALVAIAYLHLRRRR</sequence>
<gene>
    <name evidence="2" type="ORF">SAMN05421504_101496</name>
</gene>
<dbReference type="InterPro" id="IPR014229">
    <property type="entry name" value="Spore_YtfJ"/>
</dbReference>
<dbReference type="STRING" id="589385.SAMN05421504_101496"/>
<evidence type="ECO:0000313" key="3">
    <source>
        <dbReference type="Proteomes" id="UP000199515"/>
    </source>
</evidence>
<proteinExistence type="predicted"/>
<dbReference type="Proteomes" id="UP000199515">
    <property type="component" value="Unassembled WGS sequence"/>
</dbReference>